<evidence type="ECO:0000256" key="3">
    <source>
        <dbReference type="ARBA" id="ARBA00022989"/>
    </source>
</evidence>
<evidence type="ECO:0000313" key="11">
    <source>
        <dbReference type="EMBL" id="KAA0190194.1"/>
    </source>
</evidence>
<evidence type="ECO:0000256" key="1">
    <source>
        <dbReference type="ARBA" id="ARBA00004141"/>
    </source>
</evidence>
<protein>
    <submittedName>
        <fullName evidence="11">Rhodopsin orphan GPCR</fullName>
    </submittedName>
</protein>
<feature type="transmembrane region" description="Helical" evidence="9">
    <location>
        <begin position="70"/>
        <end position="93"/>
    </location>
</feature>
<dbReference type="PANTHER" id="PTHR24243">
    <property type="entry name" value="G-PROTEIN COUPLED RECEPTOR"/>
    <property type="match status" value="1"/>
</dbReference>
<evidence type="ECO:0000256" key="4">
    <source>
        <dbReference type="ARBA" id="ARBA00023040"/>
    </source>
</evidence>
<dbReference type="GO" id="GO:0004930">
    <property type="term" value="F:G protein-coupled receptor activity"/>
    <property type="evidence" value="ECO:0007669"/>
    <property type="project" value="UniProtKB-KW"/>
</dbReference>
<dbReference type="InterPro" id="IPR000276">
    <property type="entry name" value="GPCR_Rhodpsn"/>
</dbReference>
<proteinExistence type="predicted"/>
<evidence type="ECO:0000256" key="5">
    <source>
        <dbReference type="ARBA" id="ARBA00023136"/>
    </source>
</evidence>
<accession>A0A8E0RQ21</accession>
<dbReference type="PANTHER" id="PTHR24243:SF233">
    <property type="entry name" value="THYROTROPIN-RELEASING HORMONE RECEPTOR"/>
    <property type="match status" value="1"/>
</dbReference>
<keyword evidence="3 9" id="KW-1133">Transmembrane helix</keyword>
<evidence type="ECO:0000256" key="9">
    <source>
        <dbReference type="SAM" id="Phobius"/>
    </source>
</evidence>
<keyword evidence="12" id="KW-1185">Reference proteome</keyword>
<feature type="transmembrane region" description="Helical" evidence="9">
    <location>
        <begin position="199"/>
        <end position="231"/>
    </location>
</feature>
<keyword evidence="2 9" id="KW-0812">Transmembrane</keyword>
<dbReference type="GO" id="GO:0005886">
    <property type="term" value="C:plasma membrane"/>
    <property type="evidence" value="ECO:0007669"/>
    <property type="project" value="TreeGrafter"/>
</dbReference>
<dbReference type="SUPFAM" id="SSF81321">
    <property type="entry name" value="Family A G protein-coupled receptor-like"/>
    <property type="match status" value="1"/>
</dbReference>
<feature type="domain" description="G-protein coupled receptors family 1 profile" evidence="10">
    <location>
        <begin position="49"/>
        <end position="306"/>
    </location>
</feature>
<feature type="transmembrane region" description="Helical" evidence="9">
    <location>
        <begin position="274"/>
        <end position="300"/>
    </location>
</feature>
<keyword evidence="7" id="KW-0807">Transducer</keyword>
<evidence type="ECO:0000259" key="10">
    <source>
        <dbReference type="PROSITE" id="PS50262"/>
    </source>
</evidence>
<comment type="caution">
    <text evidence="11">The sequence shown here is derived from an EMBL/GenBank/DDBJ whole genome shotgun (WGS) entry which is preliminary data.</text>
</comment>
<evidence type="ECO:0000256" key="7">
    <source>
        <dbReference type="ARBA" id="ARBA00023224"/>
    </source>
</evidence>
<dbReference type="OrthoDB" id="9990906at2759"/>
<feature type="region of interest" description="Disordered" evidence="8">
    <location>
        <begin position="389"/>
        <end position="446"/>
    </location>
</feature>
<dbReference type="Pfam" id="PF00001">
    <property type="entry name" value="7tm_1"/>
    <property type="match status" value="1"/>
</dbReference>
<name>A0A8E0RQ21_9TREM</name>
<evidence type="ECO:0000256" key="8">
    <source>
        <dbReference type="SAM" id="MobiDB-lite"/>
    </source>
</evidence>
<feature type="transmembrane region" description="Helical" evidence="9">
    <location>
        <begin position="39"/>
        <end position="58"/>
    </location>
</feature>
<comment type="subcellular location">
    <subcellularLocation>
        <location evidence="1">Membrane</location>
        <topology evidence="1">Multi-pass membrane protein</topology>
    </subcellularLocation>
</comment>
<keyword evidence="6" id="KW-0675">Receptor</keyword>
<dbReference type="AlphaFoldDB" id="A0A8E0RQ21"/>
<dbReference type="Proteomes" id="UP000728185">
    <property type="component" value="Unassembled WGS sequence"/>
</dbReference>
<keyword evidence="4" id="KW-0297">G-protein coupled receptor</keyword>
<feature type="transmembrane region" description="Helical" evidence="9">
    <location>
        <begin position="113"/>
        <end position="135"/>
    </location>
</feature>
<evidence type="ECO:0000256" key="2">
    <source>
        <dbReference type="ARBA" id="ARBA00022692"/>
    </source>
</evidence>
<dbReference type="PROSITE" id="PS50262">
    <property type="entry name" value="G_PROTEIN_RECEP_F1_2"/>
    <property type="match status" value="1"/>
</dbReference>
<dbReference type="InterPro" id="IPR017452">
    <property type="entry name" value="GPCR_Rhodpsn_7TM"/>
</dbReference>
<sequence length="468" mass="53216">MQLNMSNTTPLMHVNERYDDVQFAERFAPQILLIERTNFPLWTSIGIPGGIFSMLIWSSRPMRRGGSAAAAVYQTCLGITDVTFLFVFWTWHLQMSWHMHLLDHPVICETFPVFYYGAQYLTSTLTFTFTLERFLAICHPFKSQHCLIRGNERGALKLMAILTAFCLSVGSVQSLIFHFTGKSCDVRPEVNNESDIRYILYRAWTILTEAVFFFGMPIMCLILNVFVIRVLRRSVSAKRNPLLRVSANGSTNLSDGDTDRNSGALSKGVRSSTLTLLCTSFYLTTVQLAMAITMVVVNFIPMGNPYLTDEEIERDPVWRGYIRFLTIRALLEAFTLTHYAAKFPIYMLTSQQFRQEFCRRFCPCKRYSRQDDYLTPSADIQVSKFTNLQSPPPDMFRPNRPLRGSRSSSVGARKGLKISTNGSPQNVDRSSLVPLHPRRRPSPGYLRTVIGPDGTRVPVAFNNGFYGS</sequence>
<feature type="transmembrane region" description="Helical" evidence="9">
    <location>
        <begin position="156"/>
        <end position="179"/>
    </location>
</feature>
<evidence type="ECO:0000313" key="12">
    <source>
        <dbReference type="Proteomes" id="UP000728185"/>
    </source>
</evidence>
<reference evidence="11" key="1">
    <citation type="submission" date="2019-05" db="EMBL/GenBank/DDBJ databases">
        <title>Annotation for the trematode Fasciolopsis buski.</title>
        <authorList>
            <person name="Choi Y.-J."/>
        </authorList>
    </citation>
    <scope>NUCLEOTIDE SEQUENCE</scope>
    <source>
        <strain evidence="11">HT</strain>
        <tissue evidence="11">Whole worm</tissue>
    </source>
</reference>
<dbReference type="Gene3D" id="1.20.1070.10">
    <property type="entry name" value="Rhodopsin 7-helix transmembrane proteins"/>
    <property type="match status" value="1"/>
</dbReference>
<keyword evidence="5 9" id="KW-0472">Membrane</keyword>
<organism evidence="11 12">
    <name type="scientific">Fasciolopsis buskii</name>
    <dbReference type="NCBI Taxonomy" id="27845"/>
    <lineage>
        <taxon>Eukaryota</taxon>
        <taxon>Metazoa</taxon>
        <taxon>Spiralia</taxon>
        <taxon>Lophotrochozoa</taxon>
        <taxon>Platyhelminthes</taxon>
        <taxon>Trematoda</taxon>
        <taxon>Digenea</taxon>
        <taxon>Plagiorchiida</taxon>
        <taxon>Echinostomata</taxon>
        <taxon>Echinostomatoidea</taxon>
        <taxon>Fasciolidae</taxon>
        <taxon>Fasciolopsis</taxon>
    </lineage>
</organism>
<gene>
    <name evidence="11" type="ORF">FBUS_00190</name>
</gene>
<feature type="compositionally biased region" description="Polar residues" evidence="8">
    <location>
        <begin position="418"/>
        <end position="429"/>
    </location>
</feature>
<dbReference type="EMBL" id="LUCM01007300">
    <property type="protein sequence ID" value="KAA0190194.1"/>
    <property type="molecule type" value="Genomic_DNA"/>
</dbReference>
<evidence type="ECO:0000256" key="6">
    <source>
        <dbReference type="ARBA" id="ARBA00023170"/>
    </source>
</evidence>